<protein>
    <submittedName>
        <fullName evidence="1">Uncharacterized protein</fullName>
    </submittedName>
</protein>
<dbReference type="InterPro" id="IPR041289">
    <property type="entry name" value="Bact_RF_family3"/>
</dbReference>
<accession>A0A517ZV58</accession>
<sequence>MDSFTHHNLLQLVTHSDGVKASLYMPTVRSGREVQQNAVRFKNLIKQVKHKLDEQAVNITQIDARVDEALKLAANDQWWQHQGDGLAMFFADDLMETYRLSAEMPELVLVGQRFQITPLVRLLQGDGQFHVLAVSQNSVRLFRCTRYDITELQPAELPSDLRSALNIDEYTSTLQHHTAGASRASGGTIFHGQGAADLDVQKNNEISQYFQVINRALSNYFNDDRVPLVFAGVEYLFPIFRETCKHKGIFDEPVAGNPDDVSAKQLHTAAWRLVEPMFLRDRESALTQFNKFVANEKTTTKLNQIVSAAQEGAIETLLLAEDEQLWGLPGDSGAVASQVEIKKEELLNYSAVLTLATGGTVYTLPKHRMPQEQRLAAILRFLSR</sequence>
<dbReference type="RefSeq" id="WP_145378885.1">
    <property type="nucleotide sequence ID" value="NZ_CP036276.1"/>
</dbReference>
<proteinExistence type="predicted"/>
<dbReference type="KEGG" id="sdyn:Mal52_48820"/>
<gene>
    <name evidence="1" type="ORF">Mal52_48820</name>
</gene>
<name>A0A517ZV58_9PLAN</name>
<evidence type="ECO:0000313" key="1">
    <source>
        <dbReference type="EMBL" id="QDU46363.1"/>
    </source>
</evidence>
<evidence type="ECO:0000313" key="2">
    <source>
        <dbReference type="Proteomes" id="UP000319383"/>
    </source>
</evidence>
<dbReference type="AlphaFoldDB" id="A0A517ZV58"/>
<dbReference type="EMBL" id="CP036276">
    <property type="protein sequence ID" value="QDU46363.1"/>
    <property type="molecule type" value="Genomic_DNA"/>
</dbReference>
<reference evidence="1 2" key="1">
    <citation type="submission" date="2019-02" db="EMBL/GenBank/DDBJ databases">
        <title>Deep-cultivation of Planctomycetes and their phenomic and genomic characterization uncovers novel biology.</title>
        <authorList>
            <person name="Wiegand S."/>
            <person name="Jogler M."/>
            <person name="Boedeker C."/>
            <person name="Pinto D."/>
            <person name="Vollmers J."/>
            <person name="Rivas-Marin E."/>
            <person name="Kohn T."/>
            <person name="Peeters S.H."/>
            <person name="Heuer A."/>
            <person name="Rast P."/>
            <person name="Oberbeckmann S."/>
            <person name="Bunk B."/>
            <person name="Jeske O."/>
            <person name="Meyerdierks A."/>
            <person name="Storesund J.E."/>
            <person name="Kallscheuer N."/>
            <person name="Luecker S."/>
            <person name="Lage O.M."/>
            <person name="Pohl T."/>
            <person name="Merkel B.J."/>
            <person name="Hornburger P."/>
            <person name="Mueller R.-W."/>
            <person name="Bruemmer F."/>
            <person name="Labrenz M."/>
            <person name="Spormann A.M."/>
            <person name="Op den Camp H."/>
            <person name="Overmann J."/>
            <person name="Amann R."/>
            <person name="Jetten M.S.M."/>
            <person name="Mascher T."/>
            <person name="Medema M.H."/>
            <person name="Devos D.P."/>
            <person name="Kaster A.-K."/>
            <person name="Ovreas L."/>
            <person name="Rohde M."/>
            <person name="Galperin M.Y."/>
            <person name="Jogler C."/>
        </authorList>
    </citation>
    <scope>NUCLEOTIDE SEQUENCE [LARGE SCALE GENOMIC DNA]</scope>
    <source>
        <strain evidence="1 2">Mal52</strain>
    </source>
</reference>
<organism evidence="1 2">
    <name type="scientific">Symmachiella dynata</name>
    <dbReference type="NCBI Taxonomy" id="2527995"/>
    <lineage>
        <taxon>Bacteria</taxon>
        <taxon>Pseudomonadati</taxon>
        <taxon>Planctomycetota</taxon>
        <taxon>Planctomycetia</taxon>
        <taxon>Planctomycetales</taxon>
        <taxon>Planctomycetaceae</taxon>
        <taxon>Symmachiella</taxon>
    </lineage>
</organism>
<dbReference type="Pfam" id="PF18845">
    <property type="entry name" value="baeRF_family3"/>
    <property type="match status" value="1"/>
</dbReference>
<keyword evidence="2" id="KW-1185">Reference proteome</keyword>
<dbReference type="Proteomes" id="UP000319383">
    <property type="component" value="Chromosome"/>
</dbReference>